<keyword evidence="3" id="KW-1185">Reference proteome</keyword>
<proteinExistence type="predicted"/>
<dbReference type="Gene3D" id="3.10.180.10">
    <property type="entry name" value="2,3-Dihydroxybiphenyl 1,2-Dioxygenase, domain 1"/>
    <property type="match status" value="1"/>
</dbReference>
<dbReference type="InterPro" id="IPR037523">
    <property type="entry name" value="VOC_core"/>
</dbReference>
<dbReference type="PANTHER" id="PTHR21366">
    <property type="entry name" value="GLYOXALASE FAMILY PROTEIN"/>
    <property type="match status" value="1"/>
</dbReference>
<dbReference type="EMBL" id="JADKPN010000010">
    <property type="protein sequence ID" value="MBF4764596.1"/>
    <property type="molecule type" value="Genomic_DNA"/>
</dbReference>
<evidence type="ECO:0000313" key="2">
    <source>
        <dbReference type="EMBL" id="MBF4764596.1"/>
    </source>
</evidence>
<dbReference type="RefSeq" id="WP_194707786.1">
    <property type="nucleotide sequence ID" value="NZ_JADKPN010000010.1"/>
</dbReference>
<dbReference type="SUPFAM" id="SSF54593">
    <property type="entry name" value="Glyoxalase/Bleomycin resistance protein/Dihydroxybiphenyl dioxygenase"/>
    <property type="match status" value="1"/>
</dbReference>
<dbReference type="InterPro" id="IPR050383">
    <property type="entry name" value="GlyoxalaseI/FosfomycinResist"/>
</dbReference>
<evidence type="ECO:0000259" key="1">
    <source>
        <dbReference type="PROSITE" id="PS51819"/>
    </source>
</evidence>
<dbReference type="InterPro" id="IPR004360">
    <property type="entry name" value="Glyas_Fos-R_dOase_dom"/>
</dbReference>
<evidence type="ECO:0000313" key="3">
    <source>
        <dbReference type="Proteomes" id="UP000640489"/>
    </source>
</evidence>
<dbReference type="Proteomes" id="UP000640489">
    <property type="component" value="Unassembled WGS sequence"/>
</dbReference>
<gene>
    <name evidence="2" type="ORF">ISU07_15800</name>
</gene>
<dbReference type="PANTHER" id="PTHR21366:SF14">
    <property type="entry name" value="GLYOXALASE DOMAIN-CONTAINING PROTEIN 5"/>
    <property type="match status" value="1"/>
</dbReference>
<dbReference type="PROSITE" id="PS51819">
    <property type="entry name" value="VOC"/>
    <property type="match status" value="1"/>
</dbReference>
<reference evidence="2" key="1">
    <citation type="submission" date="2020-11" db="EMBL/GenBank/DDBJ databases">
        <title>Nocardioides sp. nov., isolated from Soil of Cynanchum wilfordii Hemsley rhizosphere.</title>
        <authorList>
            <person name="Lee J.-S."/>
            <person name="Suh M.K."/>
            <person name="Kim J.-S."/>
        </authorList>
    </citation>
    <scope>NUCLEOTIDE SEQUENCE</scope>
    <source>
        <strain evidence="2">KCTC 19275</strain>
    </source>
</reference>
<comment type="caution">
    <text evidence="2">The sequence shown here is derived from an EMBL/GenBank/DDBJ whole genome shotgun (WGS) entry which is preliminary data.</text>
</comment>
<accession>A0A930VFC6</accession>
<dbReference type="Pfam" id="PF00903">
    <property type="entry name" value="Glyoxalase"/>
    <property type="match status" value="1"/>
</dbReference>
<sequence>MTATLHHVALTVTDIEESVSWYSDLFGFKELAREEHHGGNGGHAVVLGPEDWSMFVVMNEHPTNAGEAFDPVRTGLDHVGFTVADRETLDEWVAKLESRGVTYSPVTEHGWGWSLNFRDPDDVQLQLIAFAGS</sequence>
<feature type="domain" description="VOC" evidence="1">
    <location>
        <begin position="4"/>
        <end position="130"/>
    </location>
</feature>
<protein>
    <submittedName>
        <fullName evidence="2">VOC family protein</fullName>
    </submittedName>
</protein>
<dbReference type="AlphaFoldDB" id="A0A930VFC6"/>
<organism evidence="2 3">
    <name type="scientific">Nocardioides islandensis</name>
    <dbReference type="NCBI Taxonomy" id="433663"/>
    <lineage>
        <taxon>Bacteria</taxon>
        <taxon>Bacillati</taxon>
        <taxon>Actinomycetota</taxon>
        <taxon>Actinomycetes</taxon>
        <taxon>Propionibacteriales</taxon>
        <taxon>Nocardioidaceae</taxon>
        <taxon>Nocardioides</taxon>
    </lineage>
</organism>
<dbReference type="InterPro" id="IPR029068">
    <property type="entry name" value="Glyas_Bleomycin-R_OHBP_Dase"/>
</dbReference>
<name>A0A930VFC6_9ACTN</name>